<dbReference type="InterPro" id="IPR036591">
    <property type="entry name" value="YggU-like_sf"/>
</dbReference>
<dbReference type="NCBIfam" id="TIGR00251">
    <property type="entry name" value="DUF167 family protein"/>
    <property type="match status" value="1"/>
</dbReference>
<dbReference type="EMBL" id="JBHUFC010000003">
    <property type="protein sequence ID" value="MFD1787646.1"/>
    <property type="molecule type" value="Genomic_DNA"/>
</dbReference>
<dbReference type="SUPFAM" id="SSF69786">
    <property type="entry name" value="YggU-like"/>
    <property type="match status" value="1"/>
</dbReference>
<proteinExistence type="inferred from homology"/>
<comment type="caution">
    <text evidence="3">The sequence shown here is derived from an EMBL/GenBank/DDBJ whole genome shotgun (WGS) entry which is preliminary data.</text>
</comment>
<accession>A0ABW4NC93</accession>
<evidence type="ECO:0000313" key="3">
    <source>
        <dbReference type="EMBL" id="MFD1787646.1"/>
    </source>
</evidence>
<dbReference type="SMART" id="SM01152">
    <property type="entry name" value="DUF167"/>
    <property type="match status" value="1"/>
</dbReference>
<dbReference type="Gene3D" id="3.30.1200.10">
    <property type="entry name" value="YggU-like"/>
    <property type="match status" value="1"/>
</dbReference>
<dbReference type="Proteomes" id="UP001597283">
    <property type="component" value="Unassembled WGS sequence"/>
</dbReference>
<sequence length="91" mass="9002">MSDFVLAVRVTPRSSRASLGPGRDGALAARVTAPPVDGEANAAVIALVAKAFGVPKRDVRIVGGEASREKRLAIAGDPAALAAIAAGLASA</sequence>
<dbReference type="HAMAP" id="MF_00634">
    <property type="entry name" value="UPF0235"/>
    <property type="match status" value="1"/>
</dbReference>
<evidence type="ECO:0000256" key="1">
    <source>
        <dbReference type="ARBA" id="ARBA00010364"/>
    </source>
</evidence>
<dbReference type="RefSeq" id="WP_380940013.1">
    <property type="nucleotide sequence ID" value="NZ_JBHUFC010000003.1"/>
</dbReference>
<gene>
    <name evidence="3" type="ORF">ACFSC3_08685</name>
</gene>
<protein>
    <recommendedName>
        <fullName evidence="2">UPF0235 protein ACFSC3_08685</fullName>
    </recommendedName>
</protein>
<name>A0ABW4NC93_9SPHN</name>
<dbReference type="Pfam" id="PF02594">
    <property type="entry name" value="DUF167"/>
    <property type="match status" value="1"/>
</dbReference>
<dbReference type="InterPro" id="IPR003746">
    <property type="entry name" value="DUF167"/>
</dbReference>
<organism evidence="3 4">
    <name type="scientific">Sphingomonas floccifaciens</name>
    <dbReference type="NCBI Taxonomy" id="1844115"/>
    <lineage>
        <taxon>Bacteria</taxon>
        <taxon>Pseudomonadati</taxon>
        <taxon>Pseudomonadota</taxon>
        <taxon>Alphaproteobacteria</taxon>
        <taxon>Sphingomonadales</taxon>
        <taxon>Sphingomonadaceae</taxon>
        <taxon>Sphingomonas</taxon>
    </lineage>
</organism>
<dbReference type="PANTHER" id="PTHR13420:SF7">
    <property type="entry name" value="UPF0235 PROTEIN C15ORF40"/>
    <property type="match status" value="1"/>
</dbReference>
<dbReference type="PANTHER" id="PTHR13420">
    <property type="entry name" value="UPF0235 PROTEIN C15ORF40"/>
    <property type="match status" value="1"/>
</dbReference>
<comment type="similarity">
    <text evidence="1 2">Belongs to the UPF0235 family.</text>
</comment>
<evidence type="ECO:0000256" key="2">
    <source>
        <dbReference type="HAMAP-Rule" id="MF_00634"/>
    </source>
</evidence>
<keyword evidence="4" id="KW-1185">Reference proteome</keyword>
<evidence type="ECO:0000313" key="4">
    <source>
        <dbReference type="Proteomes" id="UP001597283"/>
    </source>
</evidence>
<reference evidence="4" key="1">
    <citation type="journal article" date="2019" name="Int. J. Syst. Evol. Microbiol.">
        <title>The Global Catalogue of Microorganisms (GCM) 10K type strain sequencing project: providing services to taxonomists for standard genome sequencing and annotation.</title>
        <authorList>
            <consortium name="The Broad Institute Genomics Platform"/>
            <consortium name="The Broad Institute Genome Sequencing Center for Infectious Disease"/>
            <person name="Wu L."/>
            <person name="Ma J."/>
        </authorList>
    </citation>
    <scope>NUCLEOTIDE SEQUENCE [LARGE SCALE GENOMIC DNA]</scope>
    <source>
        <strain evidence="4">Q85</strain>
    </source>
</reference>